<proteinExistence type="predicted"/>
<protein>
    <submittedName>
        <fullName evidence="1">Uncharacterized protein</fullName>
    </submittedName>
</protein>
<dbReference type="InParanoid" id="A0A0H2RQZ8"/>
<evidence type="ECO:0000313" key="2">
    <source>
        <dbReference type="Proteomes" id="UP000053477"/>
    </source>
</evidence>
<dbReference type="EMBL" id="KQ085945">
    <property type="protein sequence ID" value="KLO14304.1"/>
    <property type="molecule type" value="Genomic_DNA"/>
</dbReference>
<dbReference type="AlphaFoldDB" id="A0A0H2RQZ8"/>
<accession>A0A0H2RQZ8</accession>
<sequence>MFLKAANEFYLDEHSSLDFTKFEVLLLSCSNETDLLLALHYLDLHWNGEGVEDHVRAKGYDGPALLKFALGLIYYWELRFSKPERKAWRLLISRPFSLSIKLIHGMIVSLQGVDRAVLDDLSTSTTKLAVWASILKLHHIVRSASYLTERVPEKYSDVWKSWHSLCLAYTPLANHGDTKLQQMLISMEDEYLPAMYKRFPPQEESVIDIEEKSGEDSVLDIIDGNININLKLLLTLCTG</sequence>
<gene>
    <name evidence="1" type="ORF">SCHPADRAFT_317932</name>
</gene>
<keyword evidence="2" id="KW-1185">Reference proteome</keyword>
<organism evidence="1 2">
    <name type="scientific">Schizopora paradoxa</name>
    <dbReference type="NCBI Taxonomy" id="27342"/>
    <lineage>
        <taxon>Eukaryota</taxon>
        <taxon>Fungi</taxon>
        <taxon>Dikarya</taxon>
        <taxon>Basidiomycota</taxon>
        <taxon>Agaricomycotina</taxon>
        <taxon>Agaricomycetes</taxon>
        <taxon>Hymenochaetales</taxon>
        <taxon>Schizoporaceae</taxon>
        <taxon>Schizopora</taxon>
    </lineage>
</organism>
<evidence type="ECO:0000313" key="1">
    <source>
        <dbReference type="EMBL" id="KLO14304.1"/>
    </source>
</evidence>
<dbReference type="Proteomes" id="UP000053477">
    <property type="component" value="Unassembled WGS sequence"/>
</dbReference>
<name>A0A0H2RQZ8_9AGAM</name>
<reference evidence="1 2" key="1">
    <citation type="submission" date="2015-04" db="EMBL/GenBank/DDBJ databases">
        <title>Complete genome sequence of Schizopora paradoxa KUC8140, a cosmopolitan wood degrader in East Asia.</title>
        <authorList>
            <consortium name="DOE Joint Genome Institute"/>
            <person name="Min B."/>
            <person name="Park H."/>
            <person name="Jang Y."/>
            <person name="Kim J.-J."/>
            <person name="Kim K.H."/>
            <person name="Pangilinan J."/>
            <person name="Lipzen A."/>
            <person name="Riley R."/>
            <person name="Grigoriev I.V."/>
            <person name="Spatafora J.W."/>
            <person name="Choi I.-G."/>
        </authorList>
    </citation>
    <scope>NUCLEOTIDE SEQUENCE [LARGE SCALE GENOMIC DNA]</scope>
    <source>
        <strain evidence="1 2">KUC8140</strain>
    </source>
</reference>